<dbReference type="InterPro" id="IPR001130">
    <property type="entry name" value="TatD-like"/>
</dbReference>
<dbReference type="InterPro" id="IPR050891">
    <property type="entry name" value="TatD-type_Hydrolase"/>
</dbReference>
<proteinExistence type="inferred from homology"/>
<evidence type="ECO:0000256" key="4">
    <source>
        <dbReference type="ARBA" id="ARBA00022801"/>
    </source>
</evidence>
<dbReference type="AlphaFoldDB" id="A0A7J6SSD7"/>
<evidence type="ECO:0000313" key="5">
    <source>
        <dbReference type="EMBL" id="KAF4735713.1"/>
    </source>
</evidence>
<dbReference type="Gene3D" id="3.20.20.140">
    <property type="entry name" value="Metal-dependent hydrolases"/>
    <property type="match status" value="1"/>
</dbReference>
<keyword evidence="2" id="KW-0540">Nuclease</keyword>
<keyword evidence="6" id="KW-1185">Reference proteome</keyword>
<dbReference type="EMBL" id="JABANO010016110">
    <property type="protein sequence ID" value="KAF4735713.1"/>
    <property type="molecule type" value="Genomic_DNA"/>
</dbReference>
<dbReference type="Pfam" id="PF01026">
    <property type="entry name" value="TatD_DNase"/>
    <property type="match status" value="1"/>
</dbReference>
<sequence length="172" mass="19248">MFLHMREAGEDFCRILTNNEGKWRRLGGVAHSFTGTLDEMKLITSLGLCIGNRYGICSGLNGCSLRATESLQDVVPFIPVDKLMFETDAPYCDIRQSHASYRHLKGKEDWWYHGDTVKKPEKWEDGKLVKGRNEPCLVGQVAAVVASVHPAGEDVVEAAYNNALRVFTKMQS</sequence>
<dbReference type="PANTHER" id="PTHR10060:SF15">
    <property type="entry name" value="DEOXYRIBONUCLEASE TATDN1"/>
    <property type="match status" value="1"/>
</dbReference>
<dbReference type="GO" id="GO:0008296">
    <property type="term" value="F:3'-5'-DNA exonuclease activity"/>
    <property type="evidence" value="ECO:0007669"/>
    <property type="project" value="TreeGrafter"/>
</dbReference>
<comment type="similarity">
    <text evidence="1">Belongs to the metallo-dependent hydrolases superfamily. TatD-type hydrolase family.</text>
</comment>
<dbReference type="InterPro" id="IPR032466">
    <property type="entry name" value="Metal_Hydrolase"/>
</dbReference>
<organism evidence="5 6">
    <name type="scientific">Perkinsus olseni</name>
    <name type="common">Perkinsus atlanticus</name>
    <dbReference type="NCBI Taxonomy" id="32597"/>
    <lineage>
        <taxon>Eukaryota</taxon>
        <taxon>Sar</taxon>
        <taxon>Alveolata</taxon>
        <taxon>Perkinsozoa</taxon>
        <taxon>Perkinsea</taxon>
        <taxon>Perkinsida</taxon>
        <taxon>Perkinsidae</taxon>
        <taxon>Perkinsus</taxon>
    </lineage>
</organism>
<evidence type="ECO:0000256" key="3">
    <source>
        <dbReference type="ARBA" id="ARBA00022723"/>
    </source>
</evidence>
<dbReference type="Proteomes" id="UP000553632">
    <property type="component" value="Unassembled WGS sequence"/>
</dbReference>
<keyword evidence="4" id="KW-0378">Hydrolase</keyword>
<evidence type="ECO:0000256" key="2">
    <source>
        <dbReference type="ARBA" id="ARBA00022722"/>
    </source>
</evidence>
<evidence type="ECO:0000313" key="6">
    <source>
        <dbReference type="Proteomes" id="UP000553632"/>
    </source>
</evidence>
<comment type="caution">
    <text evidence="5">The sequence shown here is derived from an EMBL/GenBank/DDBJ whole genome shotgun (WGS) entry which is preliminary data.</text>
</comment>
<dbReference type="PANTHER" id="PTHR10060">
    <property type="entry name" value="TATD FAMILY DEOXYRIBONUCLEASE"/>
    <property type="match status" value="1"/>
</dbReference>
<name>A0A7J6SSD7_PEROL</name>
<dbReference type="GO" id="GO:0005829">
    <property type="term" value="C:cytosol"/>
    <property type="evidence" value="ECO:0007669"/>
    <property type="project" value="TreeGrafter"/>
</dbReference>
<protein>
    <submittedName>
        <fullName evidence="5">TatD DNase</fullName>
    </submittedName>
</protein>
<dbReference type="GO" id="GO:0046872">
    <property type="term" value="F:metal ion binding"/>
    <property type="evidence" value="ECO:0007669"/>
    <property type="project" value="UniProtKB-KW"/>
</dbReference>
<gene>
    <name evidence="5" type="primary">TATDN1</name>
    <name evidence="5" type="ORF">FOZ63_034101</name>
</gene>
<dbReference type="SUPFAM" id="SSF51556">
    <property type="entry name" value="Metallo-dependent hydrolases"/>
    <property type="match status" value="1"/>
</dbReference>
<reference evidence="5 6" key="1">
    <citation type="submission" date="2020-04" db="EMBL/GenBank/DDBJ databases">
        <title>Perkinsus olseni comparative genomics.</title>
        <authorList>
            <person name="Bogema D.R."/>
        </authorList>
    </citation>
    <scope>NUCLEOTIDE SEQUENCE [LARGE SCALE GENOMIC DNA]</scope>
    <source>
        <strain evidence="5 6">ATCC PRA-207</strain>
    </source>
</reference>
<accession>A0A7J6SSD7</accession>
<evidence type="ECO:0000256" key="1">
    <source>
        <dbReference type="ARBA" id="ARBA00009275"/>
    </source>
</evidence>
<keyword evidence="3" id="KW-0479">Metal-binding</keyword>